<dbReference type="STRING" id="1448321.A0A317X0G4"/>
<dbReference type="OrthoDB" id="9974981at2759"/>
<reference evidence="4 5" key="1">
    <citation type="submission" date="2016-12" db="EMBL/GenBank/DDBJ databases">
        <title>The genomes of Aspergillus section Nigri reveals drivers in fungal speciation.</title>
        <authorList>
            <consortium name="DOE Joint Genome Institute"/>
            <person name="Vesth T.C."/>
            <person name="Nybo J."/>
            <person name="Theobald S."/>
            <person name="Brandl J."/>
            <person name="Frisvad J.C."/>
            <person name="Nielsen K.F."/>
            <person name="Lyhne E.K."/>
            <person name="Kogle M.E."/>
            <person name="Kuo A."/>
            <person name="Riley R."/>
            <person name="Clum A."/>
            <person name="Nolan M."/>
            <person name="Lipzen A."/>
            <person name="Salamov A."/>
            <person name="Henrissat B."/>
            <person name="Wiebenga A."/>
            <person name="De Vries R.P."/>
            <person name="Grigoriev I.V."/>
            <person name="Mortensen U.H."/>
            <person name="Andersen M.R."/>
            <person name="Baker S.E."/>
        </authorList>
    </citation>
    <scope>NUCLEOTIDE SEQUENCE [LARGE SCALE GENOMIC DNA]</scope>
    <source>
        <strain evidence="4 5">CBS 117.55</strain>
    </source>
</reference>
<keyword evidence="5" id="KW-1185">Reference proteome</keyword>
<evidence type="ECO:0000256" key="2">
    <source>
        <dbReference type="ARBA" id="ARBA00023002"/>
    </source>
</evidence>
<feature type="domain" description="NmrA-like" evidence="3">
    <location>
        <begin position="8"/>
        <end position="138"/>
    </location>
</feature>
<dbReference type="Pfam" id="PF05368">
    <property type="entry name" value="NmrA"/>
    <property type="match status" value="1"/>
</dbReference>
<comment type="caution">
    <text evidence="4">The sequence shown here is derived from an EMBL/GenBank/DDBJ whole genome shotgun (WGS) entry which is preliminary data.</text>
</comment>
<organism evidence="4 5">
    <name type="scientific">Aspergillus heteromorphus CBS 117.55</name>
    <dbReference type="NCBI Taxonomy" id="1448321"/>
    <lineage>
        <taxon>Eukaryota</taxon>
        <taxon>Fungi</taxon>
        <taxon>Dikarya</taxon>
        <taxon>Ascomycota</taxon>
        <taxon>Pezizomycotina</taxon>
        <taxon>Eurotiomycetes</taxon>
        <taxon>Eurotiomycetidae</taxon>
        <taxon>Eurotiales</taxon>
        <taxon>Aspergillaceae</taxon>
        <taxon>Aspergillus</taxon>
        <taxon>Aspergillus subgen. Circumdati</taxon>
    </lineage>
</organism>
<evidence type="ECO:0000313" key="5">
    <source>
        <dbReference type="Proteomes" id="UP000247233"/>
    </source>
</evidence>
<dbReference type="Proteomes" id="UP000247233">
    <property type="component" value="Unassembled WGS sequence"/>
</dbReference>
<dbReference type="InterPro" id="IPR036291">
    <property type="entry name" value="NAD(P)-bd_dom_sf"/>
</dbReference>
<dbReference type="GeneID" id="37067837"/>
<dbReference type="Gene3D" id="3.40.50.720">
    <property type="entry name" value="NAD(P)-binding Rossmann-like Domain"/>
    <property type="match status" value="1"/>
</dbReference>
<dbReference type="AlphaFoldDB" id="A0A317X0G4"/>
<evidence type="ECO:0000313" key="4">
    <source>
        <dbReference type="EMBL" id="PWY92043.1"/>
    </source>
</evidence>
<dbReference type="RefSeq" id="XP_025403782.1">
    <property type="nucleotide sequence ID" value="XM_025545600.1"/>
</dbReference>
<proteinExistence type="predicted"/>
<keyword evidence="1" id="KW-0521">NADP</keyword>
<gene>
    <name evidence="4" type="ORF">BO70DRAFT_383724</name>
</gene>
<dbReference type="EMBL" id="MSFL01000001">
    <property type="protein sequence ID" value="PWY92043.1"/>
    <property type="molecule type" value="Genomic_DNA"/>
</dbReference>
<dbReference type="PANTHER" id="PTHR47706:SF9">
    <property type="entry name" value="NMRA-LIKE DOMAIN-CONTAINING PROTEIN-RELATED"/>
    <property type="match status" value="1"/>
</dbReference>
<sequence>MTSASRPVVAIAGATGHLGRHVASAFISSPLSSHFSEIVLLSRSQQTQSNPTQLKDPYPTTNTTIKVTTRTYSYETLPTALQGIDILINAIGPSGHAFKETLLRALPHTSVQVYFPSEFGVNHYIHDFAHPEWDAKKRHMSLATQLVPHTKRCRVFCGLFFEDSIGPWFGFDTTNGVYESVGSAEARVSFTSLGDVGRVVAALATLAREMIPDVVHVGGIRGRWRRLRWLWRRVDVREAELEEFKRETTKVVSRDPARFLRFLMGEGRIDHSSEGLGIIGLSGLAKEAGGRPWRDYPWPPQ</sequence>
<keyword evidence="2" id="KW-0560">Oxidoreductase</keyword>
<dbReference type="InterPro" id="IPR008030">
    <property type="entry name" value="NmrA-like"/>
</dbReference>
<dbReference type="PANTHER" id="PTHR47706">
    <property type="entry name" value="NMRA-LIKE FAMILY PROTEIN"/>
    <property type="match status" value="1"/>
</dbReference>
<protein>
    <submittedName>
        <fullName evidence="4">NAD(P)-binding protein</fullName>
    </submittedName>
</protein>
<evidence type="ECO:0000256" key="1">
    <source>
        <dbReference type="ARBA" id="ARBA00022857"/>
    </source>
</evidence>
<dbReference type="GO" id="GO:0016491">
    <property type="term" value="F:oxidoreductase activity"/>
    <property type="evidence" value="ECO:0007669"/>
    <property type="project" value="UniProtKB-KW"/>
</dbReference>
<dbReference type="VEuPathDB" id="FungiDB:BO70DRAFT_383724"/>
<evidence type="ECO:0000259" key="3">
    <source>
        <dbReference type="Pfam" id="PF05368"/>
    </source>
</evidence>
<dbReference type="InterPro" id="IPR051609">
    <property type="entry name" value="NmrA/Isoflavone_reductase-like"/>
</dbReference>
<name>A0A317X0G4_9EURO</name>
<dbReference type="SUPFAM" id="SSF51735">
    <property type="entry name" value="NAD(P)-binding Rossmann-fold domains"/>
    <property type="match status" value="1"/>
</dbReference>
<accession>A0A317X0G4</accession>